<evidence type="ECO:0000256" key="1">
    <source>
        <dbReference type="ARBA" id="ARBA00004651"/>
    </source>
</evidence>
<dbReference type="AlphaFoldDB" id="A0A1M6AU75"/>
<name>A0A1M6AU75_9FLAO</name>
<gene>
    <name evidence="7" type="ORF">SAMN05444363_0404</name>
</gene>
<dbReference type="OrthoDB" id="679767at2"/>
<feature type="transmembrane region" description="Helical" evidence="6">
    <location>
        <begin position="124"/>
        <end position="143"/>
    </location>
</feature>
<feature type="transmembrane region" description="Helical" evidence="6">
    <location>
        <begin position="195"/>
        <end position="213"/>
    </location>
</feature>
<sequence>MINDILSAIPWGFLLAFTIGPVFFVLLETSITKGFRAAMILDAGVVFGDLVFILIAYFSTNQILEKLKDNPRLFIFGGILMFGYGLISYINEKKKYEKKQKEEIDDVVDDINKKNYLGLFFKGFFLNFINIGVLAFWMGVIIVFAPKLNMETSRIVTFITTIILSYIAIDILKILVAKQLKSRLNKHNIHKIKRVISVILMIFGFFLIAQGFFPNEKEMIEKKIEQLKK</sequence>
<reference evidence="8" key="1">
    <citation type="submission" date="2016-11" db="EMBL/GenBank/DDBJ databases">
        <authorList>
            <person name="Varghese N."/>
            <person name="Submissions S."/>
        </authorList>
    </citation>
    <scope>NUCLEOTIDE SEQUENCE [LARGE SCALE GENOMIC DNA]</scope>
    <source>
        <strain evidence="8">DSM 18829</strain>
    </source>
</reference>
<dbReference type="RefSeq" id="WP_073308092.1">
    <property type="nucleotide sequence ID" value="NZ_FQZI01000001.1"/>
</dbReference>
<evidence type="ECO:0000256" key="2">
    <source>
        <dbReference type="ARBA" id="ARBA00022475"/>
    </source>
</evidence>
<feature type="transmembrane region" description="Helical" evidence="6">
    <location>
        <begin position="6"/>
        <end position="27"/>
    </location>
</feature>
<keyword evidence="4 6" id="KW-1133">Transmembrane helix</keyword>
<dbReference type="Pfam" id="PF01810">
    <property type="entry name" value="LysE"/>
    <property type="match status" value="1"/>
</dbReference>
<feature type="transmembrane region" description="Helical" evidence="6">
    <location>
        <begin position="155"/>
        <end position="175"/>
    </location>
</feature>
<keyword evidence="2" id="KW-1003">Cell membrane</keyword>
<comment type="subcellular location">
    <subcellularLocation>
        <location evidence="1">Cell membrane</location>
        <topology evidence="1">Multi-pass membrane protein</topology>
    </subcellularLocation>
</comment>
<feature type="transmembrane region" description="Helical" evidence="6">
    <location>
        <begin position="72"/>
        <end position="91"/>
    </location>
</feature>
<dbReference type="STRING" id="415425.SAMN05444363_0404"/>
<dbReference type="GO" id="GO:0015171">
    <property type="term" value="F:amino acid transmembrane transporter activity"/>
    <property type="evidence" value="ECO:0007669"/>
    <property type="project" value="TreeGrafter"/>
</dbReference>
<dbReference type="PANTHER" id="PTHR30086:SF20">
    <property type="entry name" value="ARGININE EXPORTER PROTEIN ARGO-RELATED"/>
    <property type="match status" value="1"/>
</dbReference>
<dbReference type="EMBL" id="FQZI01000001">
    <property type="protein sequence ID" value="SHI40010.1"/>
    <property type="molecule type" value="Genomic_DNA"/>
</dbReference>
<dbReference type="GO" id="GO:0005886">
    <property type="term" value="C:plasma membrane"/>
    <property type="evidence" value="ECO:0007669"/>
    <property type="project" value="UniProtKB-SubCell"/>
</dbReference>
<evidence type="ECO:0000256" key="6">
    <source>
        <dbReference type="SAM" id="Phobius"/>
    </source>
</evidence>
<evidence type="ECO:0000313" key="8">
    <source>
        <dbReference type="Proteomes" id="UP000184488"/>
    </source>
</evidence>
<organism evidence="7 8">
    <name type="scientific">Flavobacterium terrae</name>
    <dbReference type="NCBI Taxonomy" id="415425"/>
    <lineage>
        <taxon>Bacteria</taxon>
        <taxon>Pseudomonadati</taxon>
        <taxon>Bacteroidota</taxon>
        <taxon>Flavobacteriia</taxon>
        <taxon>Flavobacteriales</taxon>
        <taxon>Flavobacteriaceae</taxon>
        <taxon>Flavobacterium</taxon>
    </lineage>
</organism>
<keyword evidence="3 6" id="KW-0812">Transmembrane</keyword>
<protein>
    <submittedName>
        <fullName evidence="7">Threonine/homoserine/homoserine lactone efflux protein</fullName>
    </submittedName>
</protein>
<proteinExistence type="predicted"/>
<dbReference type="PANTHER" id="PTHR30086">
    <property type="entry name" value="ARGININE EXPORTER PROTEIN ARGO"/>
    <property type="match status" value="1"/>
</dbReference>
<evidence type="ECO:0000256" key="5">
    <source>
        <dbReference type="ARBA" id="ARBA00023136"/>
    </source>
</evidence>
<dbReference type="Proteomes" id="UP000184488">
    <property type="component" value="Unassembled WGS sequence"/>
</dbReference>
<keyword evidence="5 6" id="KW-0472">Membrane</keyword>
<evidence type="ECO:0000256" key="4">
    <source>
        <dbReference type="ARBA" id="ARBA00022989"/>
    </source>
</evidence>
<accession>A0A1M6AU75</accession>
<dbReference type="InterPro" id="IPR001123">
    <property type="entry name" value="LeuE-type"/>
</dbReference>
<evidence type="ECO:0000313" key="7">
    <source>
        <dbReference type="EMBL" id="SHI40010.1"/>
    </source>
</evidence>
<feature type="transmembrane region" description="Helical" evidence="6">
    <location>
        <begin position="39"/>
        <end position="60"/>
    </location>
</feature>
<evidence type="ECO:0000256" key="3">
    <source>
        <dbReference type="ARBA" id="ARBA00022692"/>
    </source>
</evidence>
<keyword evidence="8" id="KW-1185">Reference proteome</keyword>